<name>A0A2V1JYN5_EUBRA</name>
<dbReference type="OrthoDB" id="2002950at2"/>
<accession>A0A2V1JYN5</accession>
<dbReference type="EMBL" id="JRFU01000023">
    <property type="protein sequence ID" value="PWE87668.1"/>
    <property type="molecule type" value="Genomic_DNA"/>
</dbReference>
<organism evidence="1 2">
    <name type="scientific">Eubacterium ramulus</name>
    <dbReference type="NCBI Taxonomy" id="39490"/>
    <lineage>
        <taxon>Bacteria</taxon>
        <taxon>Bacillati</taxon>
        <taxon>Bacillota</taxon>
        <taxon>Clostridia</taxon>
        <taxon>Eubacteriales</taxon>
        <taxon>Eubacteriaceae</taxon>
        <taxon>Eubacterium</taxon>
    </lineage>
</organism>
<dbReference type="Proteomes" id="UP000245288">
    <property type="component" value="Unassembled WGS sequence"/>
</dbReference>
<evidence type="ECO:0000313" key="2">
    <source>
        <dbReference type="Proteomes" id="UP000245288"/>
    </source>
</evidence>
<gene>
    <name evidence="1" type="ORF">LG34_02630</name>
</gene>
<dbReference type="SUPFAM" id="SSF52172">
    <property type="entry name" value="CheY-like"/>
    <property type="match status" value="1"/>
</dbReference>
<protein>
    <recommendedName>
        <fullName evidence="3">Stage 0 sporulation protein A homolog</fullName>
    </recommendedName>
</protein>
<proteinExistence type="predicted"/>
<dbReference type="Gene3D" id="3.40.50.2300">
    <property type="match status" value="1"/>
</dbReference>
<comment type="caution">
    <text evidence="1">The sequence shown here is derived from an EMBL/GenBank/DDBJ whole genome shotgun (WGS) entry which is preliminary data.</text>
</comment>
<dbReference type="InterPro" id="IPR011006">
    <property type="entry name" value="CheY-like_superfamily"/>
</dbReference>
<keyword evidence="2" id="KW-1185">Reference proteome</keyword>
<dbReference type="AlphaFoldDB" id="A0A2V1JYN5"/>
<dbReference type="RefSeq" id="WP_109214733.1">
    <property type="nucleotide sequence ID" value="NZ_JRFU01000023.1"/>
</dbReference>
<evidence type="ECO:0000313" key="1">
    <source>
        <dbReference type="EMBL" id="PWE87668.1"/>
    </source>
</evidence>
<reference evidence="1 2" key="1">
    <citation type="submission" date="2014-09" db="EMBL/GenBank/DDBJ databases">
        <title>Butyrate-producing bacteria isolated from human gut.</title>
        <authorList>
            <person name="Zhang Q."/>
            <person name="Zhao L."/>
        </authorList>
    </citation>
    <scope>NUCLEOTIDE SEQUENCE [LARGE SCALE GENOMIC DNA]</scope>
    <source>
        <strain evidence="1 2">21</strain>
    </source>
</reference>
<evidence type="ECO:0008006" key="3">
    <source>
        <dbReference type="Google" id="ProtNLM"/>
    </source>
</evidence>
<sequence length="135" mass="15677">MAKGEERMKHLKILHLEDNAMKQTAIARVLHEACEAEIDWVTDVASGMKKMEEAKVQGDMYDLAITDMQYPLKKDAEIDEEAGEVFIGQMKAQNVEIPIIVCSSMRLRIRESYGCVWYHERNDWEMELRGMVRNL</sequence>